<proteinExistence type="predicted"/>
<organism evidence="2 3">
    <name type="scientific">Neptuniibacter pectenicola</name>
    <dbReference type="NCBI Taxonomy" id="1806669"/>
    <lineage>
        <taxon>Bacteria</taxon>
        <taxon>Pseudomonadati</taxon>
        <taxon>Pseudomonadota</taxon>
        <taxon>Gammaproteobacteria</taxon>
        <taxon>Oceanospirillales</taxon>
        <taxon>Oceanospirillaceae</taxon>
        <taxon>Neptuniibacter</taxon>
    </lineage>
</organism>
<sequence length="224" mass="25843">MKHHPDDIRTIREMLKVNAKDDKNAVCIRDEYELWLEADEGSDLYQLNKLELGLEIKRKRKIKLGLEPEDYPELCSYPHKKKDKHGRIRFYRLVPVDSGIADYISKDLNKPSDKLEGAARIAMDSKTKSRAAELYKERFRSTQQFHKEGLPAAIEAHRQAQANRDTEAEQPVPATVTKSPQNCLKPDAKAELESGMERAFEEHKKRLSEDKGLAREITEMLRST</sequence>
<evidence type="ECO:0000313" key="3">
    <source>
        <dbReference type="Proteomes" id="UP001449225"/>
    </source>
</evidence>
<reference evidence="2 3" key="1">
    <citation type="submission" date="2024-03" db="EMBL/GenBank/DDBJ databases">
        <title>Community enrichment and isolation of bacterial strains for fucoidan degradation.</title>
        <authorList>
            <person name="Sichert A."/>
        </authorList>
    </citation>
    <scope>NUCLEOTIDE SEQUENCE [LARGE SCALE GENOMIC DNA]</scope>
    <source>
        <strain evidence="2 3">AS76</strain>
    </source>
</reference>
<feature type="region of interest" description="Disordered" evidence="1">
    <location>
        <begin position="157"/>
        <end position="182"/>
    </location>
</feature>
<evidence type="ECO:0000313" key="2">
    <source>
        <dbReference type="EMBL" id="MEM5537950.1"/>
    </source>
</evidence>
<protein>
    <submittedName>
        <fullName evidence="2">Uncharacterized protein</fullName>
    </submittedName>
</protein>
<dbReference type="EMBL" id="JBBMRA010000024">
    <property type="protein sequence ID" value="MEM5537950.1"/>
    <property type="molecule type" value="Genomic_DNA"/>
</dbReference>
<name>A0ABU9TW51_9GAMM</name>
<dbReference type="Proteomes" id="UP001449225">
    <property type="component" value="Unassembled WGS sequence"/>
</dbReference>
<dbReference type="RefSeq" id="WP_342855102.1">
    <property type="nucleotide sequence ID" value="NZ_JBBMRA010000024.1"/>
</dbReference>
<keyword evidence="3" id="KW-1185">Reference proteome</keyword>
<comment type="caution">
    <text evidence="2">The sequence shown here is derived from an EMBL/GenBank/DDBJ whole genome shotgun (WGS) entry which is preliminary data.</text>
</comment>
<accession>A0ABU9TW51</accession>
<evidence type="ECO:0000256" key="1">
    <source>
        <dbReference type="SAM" id="MobiDB-lite"/>
    </source>
</evidence>
<gene>
    <name evidence="2" type="ORF">WNY58_16315</name>
</gene>